<evidence type="ECO:0000256" key="6">
    <source>
        <dbReference type="ARBA" id="ARBA00023239"/>
    </source>
</evidence>
<accession>C6HZ61</accession>
<keyword evidence="6" id="KW-0456">Lyase</keyword>
<comment type="catalytic activity">
    <reaction evidence="1">
        <text>7,8-dihydroneopterin = 6-hydroxymethyl-7,8-dihydropterin + glycolaldehyde</text>
        <dbReference type="Rhea" id="RHEA:10540"/>
        <dbReference type="ChEBI" id="CHEBI:17001"/>
        <dbReference type="ChEBI" id="CHEBI:17071"/>
        <dbReference type="ChEBI" id="CHEBI:44841"/>
        <dbReference type="EC" id="4.1.2.25"/>
    </reaction>
</comment>
<evidence type="ECO:0000256" key="1">
    <source>
        <dbReference type="ARBA" id="ARBA00001353"/>
    </source>
</evidence>
<name>C6HZ61_9BACT</name>
<proteinExistence type="inferred from homology"/>
<evidence type="ECO:0000256" key="3">
    <source>
        <dbReference type="ARBA" id="ARBA00005708"/>
    </source>
</evidence>
<sequence>MAPTLFFEALPLSVKIGTGARERSRPQTVLVSGECRLERQERGNDLLSKTVDYDRLLREIRSCVEPTEFSLLERLGDHIVDRIMEGFPGVEAVTLTLWKEPAPLPFPVGRVGVIVSETRASWSGTSTPHS</sequence>
<comment type="pathway">
    <text evidence="2">Cofactor biosynthesis; tetrahydrofolate biosynthesis; 2-amino-4-hydroxy-6-hydroxymethyl-7,8-dihydropteridine diphosphate from 7,8-dihydroneopterin triphosphate: step 3/4.</text>
</comment>
<keyword evidence="5" id="KW-0289">Folate biosynthesis</keyword>
<dbReference type="PANTHER" id="PTHR42844:SF1">
    <property type="entry name" value="DIHYDRONEOPTERIN ALDOLASE 1-RELATED"/>
    <property type="match status" value="1"/>
</dbReference>
<dbReference type="GO" id="GO:0004150">
    <property type="term" value="F:dihydroneopterin aldolase activity"/>
    <property type="evidence" value="ECO:0007669"/>
    <property type="project" value="UniProtKB-EC"/>
</dbReference>
<comment type="similarity">
    <text evidence="3">Belongs to the DHNA family.</text>
</comment>
<dbReference type="InterPro" id="IPR043133">
    <property type="entry name" value="GTP-CH-I_C/QueF"/>
</dbReference>
<evidence type="ECO:0000256" key="5">
    <source>
        <dbReference type="ARBA" id="ARBA00022909"/>
    </source>
</evidence>
<dbReference type="SMART" id="SM00905">
    <property type="entry name" value="FolB"/>
    <property type="match status" value="1"/>
</dbReference>
<reference evidence="9 10" key="1">
    <citation type="journal article" date="2009" name="Appl. Environ. Microbiol.">
        <title>Community genomic and proteomic analyses of chemoautotrophic iron-oxidizing "Leptospirillum rubarum" (Group II) and "Leptospirillum ferrodiazotrophum" (Group III) bacteria in acid mine drainage biofilms.</title>
        <authorList>
            <person name="Goltsman D.S."/>
            <person name="Denef V.J."/>
            <person name="Singer S.W."/>
            <person name="VerBerkmoes N.C."/>
            <person name="Lefsrud M."/>
            <person name="Mueller R.S."/>
            <person name="Dick G.J."/>
            <person name="Sun C.L."/>
            <person name="Wheeler K.E."/>
            <person name="Zemla A."/>
            <person name="Baker B.J."/>
            <person name="Hauser L."/>
            <person name="Land M."/>
            <person name="Shah M.B."/>
            <person name="Thelen M.P."/>
            <person name="Hettich R.L."/>
            <person name="Banfield J.F."/>
        </authorList>
    </citation>
    <scope>NUCLEOTIDE SEQUENCE [LARGE SCALE GENOMIC DNA]</scope>
</reference>
<dbReference type="GO" id="GO:0046656">
    <property type="term" value="P:folic acid biosynthetic process"/>
    <property type="evidence" value="ECO:0007669"/>
    <property type="project" value="UniProtKB-KW"/>
</dbReference>
<dbReference type="PANTHER" id="PTHR42844">
    <property type="entry name" value="DIHYDRONEOPTERIN ALDOLASE 1-RELATED"/>
    <property type="match status" value="1"/>
</dbReference>
<evidence type="ECO:0000256" key="4">
    <source>
        <dbReference type="ARBA" id="ARBA00013043"/>
    </source>
</evidence>
<dbReference type="Pfam" id="PF02152">
    <property type="entry name" value="FolB"/>
    <property type="match status" value="1"/>
</dbReference>
<dbReference type="InterPro" id="IPR006157">
    <property type="entry name" value="FolB_dom"/>
</dbReference>
<keyword evidence="10" id="KW-1185">Reference proteome</keyword>
<protein>
    <recommendedName>
        <fullName evidence="4">dihydroneopterin aldolase</fullName>
        <ecNumber evidence="4">4.1.2.25</ecNumber>
    </recommendedName>
    <alternativeName>
        <fullName evidence="7">7,8-dihydroneopterin aldolase</fullName>
    </alternativeName>
</protein>
<organism evidence="9 10">
    <name type="scientific">Leptospirillum ferrodiazotrophum</name>
    <dbReference type="NCBI Taxonomy" id="412449"/>
    <lineage>
        <taxon>Bacteria</taxon>
        <taxon>Pseudomonadati</taxon>
        <taxon>Nitrospirota</taxon>
        <taxon>Nitrospiria</taxon>
        <taxon>Nitrospirales</taxon>
        <taxon>Nitrospiraceae</taxon>
        <taxon>Leptospirillum</taxon>
    </lineage>
</organism>
<evidence type="ECO:0000313" key="9">
    <source>
        <dbReference type="EMBL" id="EES52072.1"/>
    </source>
</evidence>
<evidence type="ECO:0000259" key="8">
    <source>
        <dbReference type="SMART" id="SM00905"/>
    </source>
</evidence>
<dbReference type="EC" id="4.1.2.25" evidence="4"/>
<evidence type="ECO:0000256" key="7">
    <source>
        <dbReference type="ARBA" id="ARBA00032903"/>
    </source>
</evidence>
<evidence type="ECO:0000256" key="2">
    <source>
        <dbReference type="ARBA" id="ARBA00005013"/>
    </source>
</evidence>
<dbReference type="NCBIfam" id="TIGR00526">
    <property type="entry name" value="folB_dom"/>
    <property type="match status" value="1"/>
</dbReference>
<dbReference type="AlphaFoldDB" id="C6HZ61"/>
<dbReference type="Gene3D" id="3.30.1130.10">
    <property type="match status" value="1"/>
</dbReference>
<gene>
    <name evidence="9" type="ORF">UBAL3_94530038</name>
</gene>
<dbReference type="InterPro" id="IPR006156">
    <property type="entry name" value="Dihydroneopterin_aldolase"/>
</dbReference>
<dbReference type="EMBL" id="GG693880">
    <property type="protein sequence ID" value="EES52072.1"/>
    <property type="molecule type" value="Genomic_DNA"/>
</dbReference>
<dbReference type="SUPFAM" id="SSF55620">
    <property type="entry name" value="Tetrahydrobiopterin biosynthesis enzymes-like"/>
    <property type="match status" value="1"/>
</dbReference>
<dbReference type="GO" id="GO:0005737">
    <property type="term" value="C:cytoplasm"/>
    <property type="evidence" value="ECO:0007669"/>
    <property type="project" value="TreeGrafter"/>
</dbReference>
<feature type="domain" description="Dihydroneopterin aldolase/epimerase" evidence="8">
    <location>
        <begin position="5"/>
        <end position="117"/>
    </location>
</feature>
<dbReference type="Proteomes" id="UP000009374">
    <property type="component" value="Unassembled WGS sequence"/>
</dbReference>
<evidence type="ECO:0000313" key="10">
    <source>
        <dbReference type="Proteomes" id="UP000009374"/>
    </source>
</evidence>